<dbReference type="InterPro" id="IPR036365">
    <property type="entry name" value="PGBD-like_sf"/>
</dbReference>
<dbReference type="InterPro" id="IPR038063">
    <property type="entry name" value="Transpep_catalytic_dom"/>
</dbReference>
<dbReference type="PANTHER" id="PTHR41533:SF1">
    <property type="entry name" value="L,D-TRANSPEPTIDASE YCBB-RELATED"/>
    <property type="match status" value="1"/>
</dbReference>
<dbReference type="GeneID" id="57906396"/>
<evidence type="ECO:0000256" key="8">
    <source>
        <dbReference type="SAM" id="SignalP"/>
    </source>
</evidence>
<comment type="pathway">
    <text evidence="1 7">Cell wall biogenesis; peptidoglycan biosynthesis.</text>
</comment>
<comment type="similarity">
    <text evidence="2">Belongs to the YkuD family.</text>
</comment>
<dbReference type="OrthoDB" id="9778545at2"/>
<keyword evidence="3" id="KW-0808">Transferase</keyword>
<feature type="signal peptide" evidence="8">
    <location>
        <begin position="1"/>
        <end position="30"/>
    </location>
</feature>
<feature type="chain" id="PRO_5016829561" evidence="8">
    <location>
        <begin position="31"/>
        <end position="625"/>
    </location>
</feature>
<reference evidence="10 11" key="1">
    <citation type="submission" date="2018-06" db="EMBL/GenBank/DDBJ databases">
        <authorList>
            <consortium name="Pathogen Informatics"/>
            <person name="Doyle S."/>
        </authorList>
    </citation>
    <scope>NUCLEOTIDE SEQUENCE [LARGE SCALE GENOMIC DNA]</scope>
    <source>
        <strain evidence="10 11">NCTC11470</strain>
    </source>
</reference>
<keyword evidence="4 7" id="KW-0133">Cell shape</keyword>
<protein>
    <submittedName>
        <fullName evidence="10">L,D-transpeptidase YcbB</fullName>
    </submittedName>
</protein>
<evidence type="ECO:0000256" key="5">
    <source>
        <dbReference type="ARBA" id="ARBA00022984"/>
    </source>
</evidence>
<proteinExistence type="inferred from homology"/>
<dbReference type="GO" id="GO:0008360">
    <property type="term" value="P:regulation of cell shape"/>
    <property type="evidence" value="ECO:0007669"/>
    <property type="project" value="UniProtKB-UniRule"/>
</dbReference>
<dbReference type="InterPro" id="IPR036366">
    <property type="entry name" value="PGBDSf"/>
</dbReference>
<dbReference type="SUPFAM" id="SSF141523">
    <property type="entry name" value="L,D-transpeptidase catalytic domain-like"/>
    <property type="match status" value="1"/>
</dbReference>
<dbReference type="EMBL" id="UHJA01000001">
    <property type="protein sequence ID" value="SUP76127.1"/>
    <property type="molecule type" value="Genomic_DNA"/>
</dbReference>
<accession>A0A380PT45</accession>
<dbReference type="Pfam" id="PF20142">
    <property type="entry name" value="Scaffold"/>
    <property type="match status" value="1"/>
</dbReference>
<dbReference type="GO" id="GO:0071555">
    <property type="term" value="P:cell wall organization"/>
    <property type="evidence" value="ECO:0007669"/>
    <property type="project" value="UniProtKB-UniRule"/>
</dbReference>
<evidence type="ECO:0000313" key="10">
    <source>
        <dbReference type="EMBL" id="SUP76127.1"/>
    </source>
</evidence>
<dbReference type="GO" id="GO:0016740">
    <property type="term" value="F:transferase activity"/>
    <property type="evidence" value="ECO:0007669"/>
    <property type="project" value="UniProtKB-KW"/>
</dbReference>
<feature type="active site" description="Proton donor/acceptor" evidence="7">
    <location>
        <position position="519"/>
    </location>
</feature>
<dbReference type="Pfam" id="PF01471">
    <property type="entry name" value="PG_binding_1"/>
    <property type="match status" value="1"/>
</dbReference>
<dbReference type="GO" id="GO:0004180">
    <property type="term" value="F:carboxypeptidase activity"/>
    <property type="evidence" value="ECO:0007669"/>
    <property type="project" value="UniProtKB-ARBA"/>
</dbReference>
<dbReference type="InterPro" id="IPR005490">
    <property type="entry name" value="LD_TPept_cat_dom"/>
</dbReference>
<keyword evidence="6 7" id="KW-0961">Cell wall biogenesis/degradation</keyword>
<dbReference type="Proteomes" id="UP000254835">
    <property type="component" value="Unassembled WGS sequence"/>
</dbReference>
<dbReference type="InterPro" id="IPR052905">
    <property type="entry name" value="LD-transpeptidase_YkuD-like"/>
</dbReference>
<evidence type="ECO:0000256" key="4">
    <source>
        <dbReference type="ARBA" id="ARBA00022960"/>
    </source>
</evidence>
<dbReference type="PANTHER" id="PTHR41533">
    <property type="entry name" value="L,D-TRANSPEPTIDASE HI_1667-RELATED"/>
    <property type="match status" value="1"/>
</dbReference>
<dbReference type="GO" id="GO:0009252">
    <property type="term" value="P:peptidoglycan biosynthetic process"/>
    <property type="evidence" value="ECO:0007669"/>
    <property type="project" value="UniProtKB-UniPathway"/>
</dbReference>
<evidence type="ECO:0000256" key="3">
    <source>
        <dbReference type="ARBA" id="ARBA00022679"/>
    </source>
</evidence>
<sequence>MSVERKNPQRVFALYCALVGSLIPVFTASATVPVMPVDSSSALSVAPKSMTVAQSRSQLLATLPKNVTPLYSSELALLYAANQMQPMWQDRTAVQHFQQQLAEVALSGIQPQFMQWVKWLSDPDITGMARDIILSDAMLGYLHFISGVGANGSVWLYSNVPYKMAMPPATIVNSWQQAVHEGTTAPYLASLAPQHPQYEKMHQALKQMLADRRPWPQMANGPSLRPGQLSDDIPALREILDRTGMLHPVASVSAKDSEVIPADNPAVAVVNDDLSVDEEKSRAQAHSLVVSPSAAPVADVPVTGGVVVAPSSAPLTATAAVTDNVYTPELMEAVKRFQQWHGLSDDGVIGIRTREWLNVTPQTRATLLALNIQRLRILPGRVDNGIMVNIPNYSLNYYKNGAEVLSSRVIVGRPSRKTPLMSSALNNVVVNPPWNVPTSLIRQDIVPKARYDSSYFQRHGYTVLSGWSNDAEVVDPSMINWNMISPNNFPYRLRQEPGASNSLGRFKFNMPSSDAIYLHDTPNHGLFQKDIRALSSGCVRVNKASDLANMLLQDAGWNDARVSSTLKQGNTTYVNIRQRIPVQLYYLTAWVAEDGKPQFRTDIYNYDMTVRSGSQISQQAELLLQ</sequence>
<dbReference type="Pfam" id="PF03734">
    <property type="entry name" value="YkuD"/>
    <property type="match status" value="1"/>
</dbReference>
<evidence type="ECO:0000256" key="7">
    <source>
        <dbReference type="PROSITE-ProRule" id="PRU01373"/>
    </source>
</evidence>
<dbReference type="InterPro" id="IPR045380">
    <property type="entry name" value="LD_TPept_scaffold_dom"/>
</dbReference>
<evidence type="ECO:0000256" key="6">
    <source>
        <dbReference type="ARBA" id="ARBA00023316"/>
    </source>
</evidence>
<dbReference type="RefSeq" id="WP_004709993.1">
    <property type="nucleotide sequence ID" value="NZ_CABHXP010000056.1"/>
</dbReference>
<feature type="active site" description="Nucleophile" evidence="7">
    <location>
        <position position="538"/>
    </location>
</feature>
<gene>
    <name evidence="10" type="ORF">NCTC11470_01152</name>
</gene>
<evidence type="ECO:0000256" key="1">
    <source>
        <dbReference type="ARBA" id="ARBA00004752"/>
    </source>
</evidence>
<name>A0A380PT45_YERFR</name>
<dbReference type="CDD" id="cd16913">
    <property type="entry name" value="YkuD_like"/>
    <property type="match status" value="1"/>
</dbReference>
<dbReference type="NCBIfam" id="NF007891">
    <property type="entry name" value="PRK10594.1"/>
    <property type="match status" value="1"/>
</dbReference>
<evidence type="ECO:0000259" key="9">
    <source>
        <dbReference type="PROSITE" id="PS52029"/>
    </source>
</evidence>
<dbReference type="InterPro" id="IPR002477">
    <property type="entry name" value="Peptidoglycan-bd-like"/>
</dbReference>
<dbReference type="UniPathway" id="UPA00219"/>
<feature type="domain" description="L,D-TPase catalytic" evidence="9">
    <location>
        <begin position="384"/>
        <end position="565"/>
    </location>
</feature>
<dbReference type="PROSITE" id="PS52029">
    <property type="entry name" value="LD_TPASE"/>
    <property type="match status" value="1"/>
</dbReference>
<organism evidence="10 11">
    <name type="scientific">Yersinia frederiksenii</name>
    <dbReference type="NCBI Taxonomy" id="29484"/>
    <lineage>
        <taxon>Bacteria</taxon>
        <taxon>Pseudomonadati</taxon>
        <taxon>Pseudomonadota</taxon>
        <taxon>Gammaproteobacteria</taxon>
        <taxon>Enterobacterales</taxon>
        <taxon>Yersiniaceae</taxon>
        <taxon>Yersinia</taxon>
    </lineage>
</organism>
<evidence type="ECO:0000313" key="11">
    <source>
        <dbReference type="Proteomes" id="UP000254835"/>
    </source>
</evidence>
<keyword evidence="5 7" id="KW-0573">Peptidoglycan synthesis</keyword>
<dbReference type="AlphaFoldDB" id="A0A380PT45"/>
<dbReference type="SUPFAM" id="SSF47090">
    <property type="entry name" value="PGBD-like"/>
    <property type="match status" value="1"/>
</dbReference>
<evidence type="ECO:0000256" key="2">
    <source>
        <dbReference type="ARBA" id="ARBA00005992"/>
    </source>
</evidence>
<dbReference type="Gene3D" id="1.10.101.10">
    <property type="entry name" value="PGBD-like superfamily/PGBD"/>
    <property type="match status" value="1"/>
</dbReference>
<dbReference type="Gene3D" id="2.40.440.10">
    <property type="entry name" value="L,D-transpeptidase catalytic domain-like"/>
    <property type="match status" value="1"/>
</dbReference>
<keyword evidence="8" id="KW-0732">Signal</keyword>